<feature type="transmembrane region" description="Helical" evidence="1">
    <location>
        <begin position="254"/>
        <end position="277"/>
    </location>
</feature>
<dbReference type="InterPro" id="IPR002921">
    <property type="entry name" value="Fungal_lipase-type"/>
</dbReference>
<sequence>MALFLILFGAVLALLMWAIPWVLSGLHFLVWLVALTLITILAVAILFYLLSSLRSKWCRTASPLTPTELPECGSPGSASYLAKYAERALGAYANQPHGVFRYVDRFWFEGGVFGWVEDNDNGELYVTFRGTSELGNWFLTNAQAHMVEAGEVFDSRDVKGGVHQGFVKAYRDLWYDCSTAKPASEAASKARQRGAAGNSTDIWTAANRYKLKKWLLAPLWAIVLAVPMYLALYLARESDLAMFGPPSGLSERGYLYLILLAGVLVLAAQLLFAFGLFERFFQRGTRLFLGPPLSEVVVDKAKNKKKIVFIGHSLGGALATLAFVDYYLTHAPGDKVIELVTFGAPQVGNDTFGKWLGALRKKHKVYIVGGIGDPVPHLPPRHSFLKVASDNPTCFGAVLAAVYLIGWCPYAWCYRALLASEWDSLVLWLDSPEPGLEISNHSFTYTNLKSTEKNEAT</sequence>
<comment type="caution">
    <text evidence="3">The sequence shown here is derived from an EMBL/GenBank/DDBJ whole genome shotgun (WGS) entry which is preliminary data.</text>
</comment>
<dbReference type="PANTHER" id="PTHR45856">
    <property type="entry name" value="ALPHA/BETA-HYDROLASES SUPERFAMILY PROTEIN"/>
    <property type="match status" value="1"/>
</dbReference>
<keyword evidence="1" id="KW-0472">Membrane</keyword>
<feature type="transmembrane region" description="Helical" evidence="1">
    <location>
        <begin position="307"/>
        <end position="328"/>
    </location>
</feature>
<feature type="transmembrane region" description="Helical" evidence="1">
    <location>
        <begin position="28"/>
        <end position="50"/>
    </location>
</feature>
<dbReference type="CDD" id="cd00741">
    <property type="entry name" value="Lipase"/>
    <property type="match status" value="1"/>
</dbReference>
<accession>A0A6A7RZB2</accession>
<dbReference type="PANTHER" id="PTHR45856:SF24">
    <property type="entry name" value="FUNGAL LIPASE-LIKE DOMAIN-CONTAINING PROTEIN"/>
    <property type="match status" value="1"/>
</dbReference>
<feature type="transmembrane region" description="Helical" evidence="1">
    <location>
        <begin position="214"/>
        <end position="234"/>
    </location>
</feature>
<evidence type="ECO:0000256" key="1">
    <source>
        <dbReference type="SAM" id="Phobius"/>
    </source>
</evidence>
<keyword evidence="1" id="KW-0812">Transmembrane</keyword>
<evidence type="ECO:0000313" key="3">
    <source>
        <dbReference type="EMBL" id="MQM32828.1"/>
    </source>
</evidence>
<dbReference type="SUPFAM" id="SSF53474">
    <property type="entry name" value="alpha/beta-Hydrolases"/>
    <property type="match status" value="1"/>
</dbReference>
<proteinExistence type="predicted"/>
<dbReference type="Proteomes" id="UP000342300">
    <property type="component" value="Unassembled WGS sequence"/>
</dbReference>
<dbReference type="Gene3D" id="3.40.50.1820">
    <property type="entry name" value="alpha/beta hydrolase"/>
    <property type="match status" value="2"/>
</dbReference>
<keyword evidence="1" id="KW-1133">Transmembrane helix</keyword>
<reference evidence="3 4" key="1">
    <citation type="submission" date="2017-09" db="EMBL/GenBank/DDBJ databases">
        <title>Metagenomic Analysis Reveals Denitrifying Candidatus Accumulibacter and Flanking Population as a Source of N2O.</title>
        <authorList>
            <person name="Gao H."/>
            <person name="Mao Y."/>
            <person name="Zhao X."/>
            <person name="Liu W.-T."/>
            <person name="Zhang T."/>
            <person name="Wells G."/>
        </authorList>
    </citation>
    <scope>NUCLEOTIDE SEQUENCE [LARGE SCALE GENOMIC DNA]</scope>
    <source>
        <strain evidence="3">CANDO_2_IC</strain>
    </source>
</reference>
<organism evidence="3 4">
    <name type="scientific">Candidatus Accumulibacter phosphatis</name>
    <dbReference type="NCBI Taxonomy" id="327160"/>
    <lineage>
        <taxon>Bacteria</taxon>
        <taxon>Pseudomonadati</taxon>
        <taxon>Pseudomonadota</taxon>
        <taxon>Betaproteobacteria</taxon>
        <taxon>Candidatus Accumulibacter</taxon>
    </lineage>
</organism>
<gene>
    <name evidence="3" type="ORF">CRU78_21000</name>
</gene>
<dbReference type="AlphaFoldDB" id="A0A6A7RZB2"/>
<protein>
    <recommendedName>
        <fullName evidence="2">Fungal lipase-type domain-containing protein</fullName>
    </recommendedName>
</protein>
<dbReference type="GO" id="GO:0006629">
    <property type="term" value="P:lipid metabolic process"/>
    <property type="evidence" value="ECO:0007669"/>
    <property type="project" value="InterPro"/>
</dbReference>
<dbReference type="Pfam" id="PF01764">
    <property type="entry name" value="Lipase_3"/>
    <property type="match status" value="1"/>
</dbReference>
<evidence type="ECO:0000259" key="2">
    <source>
        <dbReference type="Pfam" id="PF01764"/>
    </source>
</evidence>
<name>A0A6A7RZB2_9PROT</name>
<dbReference type="InterPro" id="IPR029058">
    <property type="entry name" value="AB_hydrolase_fold"/>
</dbReference>
<dbReference type="EMBL" id="PDHS01000646">
    <property type="protein sequence ID" value="MQM32828.1"/>
    <property type="molecule type" value="Genomic_DNA"/>
</dbReference>
<feature type="domain" description="Fungal lipase-type" evidence="2">
    <location>
        <begin position="299"/>
        <end position="381"/>
    </location>
</feature>
<evidence type="ECO:0000313" key="4">
    <source>
        <dbReference type="Proteomes" id="UP000342300"/>
    </source>
</evidence>
<dbReference type="InterPro" id="IPR051218">
    <property type="entry name" value="Sec_MonoDiacylglyc_Lipase"/>
</dbReference>